<dbReference type="EMBL" id="DUZY01000007">
    <property type="protein sequence ID" value="DAD45380.1"/>
    <property type="molecule type" value="Genomic_DNA"/>
</dbReference>
<evidence type="ECO:0000313" key="7">
    <source>
        <dbReference type="Proteomes" id="UP000607653"/>
    </source>
</evidence>
<sequence>MAKFYRCFFFVLLVLSVASMLPSSDAVGRVCRRVPDLLPAKCNLAECTSWCTQTYGGKASCFEGLFHVCFCEFCK</sequence>
<accession>A0A822ZLN5</accession>
<dbReference type="GO" id="GO:0050832">
    <property type="term" value="P:defense response to fungus"/>
    <property type="evidence" value="ECO:0007669"/>
    <property type="project" value="UniProtKB-KW"/>
</dbReference>
<keyword evidence="7" id="KW-1185">Reference proteome</keyword>
<evidence type="ECO:0000256" key="4">
    <source>
        <dbReference type="ARBA" id="ARBA00022821"/>
    </source>
</evidence>
<reference evidence="6 7" key="1">
    <citation type="journal article" date="2020" name="Mol. Biol. Evol.">
        <title>Distinct Expression and Methylation Patterns for Genes with Different Fates following a Single Whole-Genome Duplication in Flowering Plants.</title>
        <authorList>
            <person name="Shi T."/>
            <person name="Rahmani R.S."/>
            <person name="Gugger P.F."/>
            <person name="Wang M."/>
            <person name="Li H."/>
            <person name="Zhang Y."/>
            <person name="Li Z."/>
            <person name="Wang Q."/>
            <person name="Van de Peer Y."/>
            <person name="Marchal K."/>
            <person name="Chen J."/>
        </authorList>
    </citation>
    <scope>NUCLEOTIDE SEQUENCE [LARGE SCALE GENOMIC DNA]</scope>
    <source>
        <tissue evidence="6">Leaf</tissue>
    </source>
</reference>
<dbReference type="AlphaFoldDB" id="A0A822ZLN5"/>
<keyword evidence="5" id="KW-0732">Signal</keyword>
<proteinExistence type="inferred from homology"/>
<keyword evidence="2" id="KW-0929">Antimicrobial</keyword>
<evidence type="ECO:0008006" key="8">
    <source>
        <dbReference type="Google" id="ProtNLM"/>
    </source>
</evidence>
<comment type="caution">
    <text evidence="6">The sequence shown here is derived from an EMBL/GenBank/DDBJ whole genome shotgun (WGS) entry which is preliminary data.</text>
</comment>
<comment type="similarity">
    <text evidence="1">Belongs to the DEFL family.</text>
</comment>
<evidence type="ECO:0000313" key="6">
    <source>
        <dbReference type="EMBL" id="DAD45380.1"/>
    </source>
</evidence>
<gene>
    <name evidence="6" type="ORF">HUJ06_003610</name>
</gene>
<dbReference type="InterPro" id="IPR010851">
    <property type="entry name" value="DEFL"/>
</dbReference>
<evidence type="ECO:0000256" key="3">
    <source>
        <dbReference type="ARBA" id="ARBA00022577"/>
    </source>
</evidence>
<organism evidence="6 7">
    <name type="scientific">Nelumbo nucifera</name>
    <name type="common">Sacred lotus</name>
    <dbReference type="NCBI Taxonomy" id="4432"/>
    <lineage>
        <taxon>Eukaryota</taxon>
        <taxon>Viridiplantae</taxon>
        <taxon>Streptophyta</taxon>
        <taxon>Embryophyta</taxon>
        <taxon>Tracheophyta</taxon>
        <taxon>Spermatophyta</taxon>
        <taxon>Magnoliopsida</taxon>
        <taxon>Proteales</taxon>
        <taxon>Nelumbonaceae</taxon>
        <taxon>Nelumbo</taxon>
    </lineage>
</organism>
<keyword evidence="3" id="KW-0295">Fungicide</keyword>
<feature type="chain" id="PRO_5032798855" description="Defensin-like protein 1" evidence="5">
    <location>
        <begin position="27"/>
        <end position="75"/>
    </location>
</feature>
<feature type="signal peptide" evidence="5">
    <location>
        <begin position="1"/>
        <end position="26"/>
    </location>
</feature>
<evidence type="ECO:0000256" key="5">
    <source>
        <dbReference type="SAM" id="SignalP"/>
    </source>
</evidence>
<dbReference type="GO" id="GO:0031640">
    <property type="term" value="P:killing of cells of another organism"/>
    <property type="evidence" value="ECO:0007669"/>
    <property type="project" value="UniProtKB-KW"/>
</dbReference>
<name>A0A822ZLN5_NELNU</name>
<evidence type="ECO:0000256" key="1">
    <source>
        <dbReference type="ARBA" id="ARBA00006722"/>
    </source>
</evidence>
<evidence type="ECO:0000256" key="2">
    <source>
        <dbReference type="ARBA" id="ARBA00022529"/>
    </source>
</evidence>
<keyword evidence="4" id="KW-0611">Plant defense</keyword>
<protein>
    <recommendedName>
        <fullName evidence="8">Defensin-like protein 1</fullName>
    </recommendedName>
</protein>
<dbReference type="Proteomes" id="UP000607653">
    <property type="component" value="Unassembled WGS sequence"/>
</dbReference>
<dbReference type="Pfam" id="PF07333">
    <property type="entry name" value="SLR1-BP"/>
    <property type="match status" value="1"/>
</dbReference>